<feature type="compositionally biased region" description="Basic and acidic residues" evidence="6">
    <location>
        <begin position="47"/>
        <end position="65"/>
    </location>
</feature>
<dbReference type="SUPFAM" id="SSF57701">
    <property type="entry name" value="Zn2/Cys6 DNA-binding domain"/>
    <property type="match status" value="1"/>
</dbReference>
<evidence type="ECO:0000259" key="7">
    <source>
        <dbReference type="PROSITE" id="PS50048"/>
    </source>
</evidence>
<name>A0A8H6J4C1_9PEZI</name>
<dbReference type="InterPro" id="IPR023296">
    <property type="entry name" value="Glyco_hydro_beta-prop_sf"/>
</dbReference>
<dbReference type="SMART" id="SM00906">
    <property type="entry name" value="Fungal_trans"/>
    <property type="match status" value="1"/>
</dbReference>
<evidence type="ECO:0000313" key="8">
    <source>
        <dbReference type="EMBL" id="KAF6806305.1"/>
    </source>
</evidence>
<dbReference type="SMART" id="SM00066">
    <property type="entry name" value="GAL4"/>
    <property type="match status" value="1"/>
</dbReference>
<evidence type="ECO:0000256" key="1">
    <source>
        <dbReference type="ARBA" id="ARBA00009865"/>
    </source>
</evidence>
<dbReference type="SUPFAM" id="SSF75005">
    <property type="entry name" value="Arabinanase/levansucrase/invertase"/>
    <property type="match status" value="1"/>
</dbReference>
<dbReference type="PANTHER" id="PTHR31668">
    <property type="entry name" value="GLUCOSE TRANSPORT TRANSCRIPTION REGULATOR RGT1-RELATED-RELATED"/>
    <property type="match status" value="1"/>
</dbReference>
<dbReference type="PROSITE" id="PS00463">
    <property type="entry name" value="ZN2_CY6_FUNGAL_1"/>
    <property type="match status" value="1"/>
</dbReference>
<sequence>MSKRACDGCRRRKVKCDAKSPTCSNCSMSELTCEYTVPAKKRGPPFKIDKLNDRSRDKSSKDKRVTRATVARQGAIERPLIEVAVDNGPAPVSEAENHVNHPVEQLCTHTSSPFSEARDELLSAIGRFLPSTPLDEVLSHCIDLYMQWDFPLGPVVCEPMLRRTVPLVVTILKGESEITGVSGPNHPAPDLQPMRAFALVTAACAFVSSGLPANMFPAGNELAWPFLRASRETLRLYQDRDVEHPDSSSVIVRYFHSNALHALGKTRVSWHVMGEALRLVQEMRLYDEGSFAGLDWPEAHLRRNAFWHLYIGDKSASILNGVPISLHQICLDGPITTTFDADLACDLMDPSRDAALEDRLRVGFHLCFRLWYAASEMLVDLNVLSRLQQRRYGPDAALHPPGVDDSDLRNCVVQSYFDFMSILHECPDWIRDPPSAAVEAPDDAAARFRSSCFYNQKANLFVTFHALRLVLVSRFAGQGLPDFLGLTSDPAMLALRKVEIASDLVGVVTGLPFEALQANGEPCVEKLRQVGVALLEIMHSVRNEAIAARARTLFGTLLDILARLNSRWTSTILRGDPPHDPRLHHHPICTSSDTAGLIQIARIHINTTFPSAVDNAKMAETRTFSNPIVPGFAPDPSVVFVDGVFYLATSSFHVFPGIPIYASTDLQEWKHIGNAINRREQLSLTRASTAVMPLDTGNVMVASAGLFAPTIRYHEGTFYIVCTNAIRGDGGRLSLNNFYVSTDDIWS</sequence>
<keyword evidence="9" id="KW-1185">Reference proteome</keyword>
<evidence type="ECO:0000256" key="5">
    <source>
        <dbReference type="ARBA" id="ARBA00023295"/>
    </source>
</evidence>
<dbReference type="CDD" id="cd12148">
    <property type="entry name" value="fungal_TF_MHR"/>
    <property type="match status" value="1"/>
</dbReference>
<dbReference type="Gene3D" id="4.10.240.10">
    <property type="entry name" value="Zn(2)-C6 fungal-type DNA-binding domain"/>
    <property type="match status" value="1"/>
</dbReference>
<dbReference type="EMBL" id="WIGM01001031">
    <property type="protein sequence ID" value="KAF6806305.1"/>
    <property type="molecule type" value="Genomic_DNA"/>
</dbReference>
<dbReference type="InterPro" id="IPR050797">
    <property type="entry name" value="Carb_Metab_Trans_Reg"/>
</dbReference>
<keyword evidence="3" id="KW-0378">Hydrolase</keyword>
<comment type="similarity">
    <text evidence="1">Belongs to the glycosyl hydrolase 43 family.</text>
</comment>
<dbReference type="Proteomes" id="UP000639643">
    <property type="component" value="Unassembled WGS sequence"/>
</dbReference>
<dbReference type="AlphaFoldDB" id="A0A8H6J4C1"/>
<dbReference type="GO" id="GO:0004553">
    <property type="term" value="F:hydrolase activity, hydrolyzing O-glycosyl compounds"/>
    <property type="evidence" value="ECO:0007669"/>
    <property type="project" value="InterPro"/>
</dbReference>
<feature type="region of interest" description="Disordered" evidence="6">
    <location>
        <begin position="44"/>
        <end position="65"/>
    </location>
</feature>
<protein>
    <recommendedName>
        <fullName evidence="7">Zn(2)-C6 fungal-type domain-containing protein</fullName>
    </recommendedName>
</protein>
<feature type="non-terminal residue" evidence="8">
    <location>
        <position position="1"/>
    </location>
</feature>
<accession>A0A8H6J4C1</accession>
<comment type="caution">
    <text evidence="8">The sequence shown here is derived from an EMBL/GenBank/DDBJ whole genome shotgun (WGS) entry which is preliminary data.</text>
</comment>
<dbReference type="InterPro" id="IPR006710">
    <property type="entry name" value="Glyco_hydro_43"/>
</dbReference>
<evidence type="ECO:0000256" key="6">
    <source>
        <dbReference type="SAM" id="MobiDB-lite"/>
    </source>
</evidence>
<dbReference type="GO" id="GO:0005975">
    <property type="term" value="P:carbohydrate metabolic process"/>
    <property type="evidence" value="ECO:0007669"/>
    <property type="project" value="InterPro"/>
</dbReference>
<dbReference type="InterPro" id="IPR036864">
    <property type="entry name" value="Zn2-C6_fun-type_DNA-bd_sf"/>
</dbReference>
<dbReference type="Pfam" id="PF00172">
    <property type="entry name" value="Zn_clus"/>
    <property type="match status" value="1"/>
</dbReference>
<dbReference type="Gene3D" id="2.115.10.20">
    <property type="entry name" value="Glycosyl hydrolase domain, family 43"/>
    <property type="match status" value="1"/>
</dbReference>
<reference evidence="8" key="1">
    <citation type="journal article" date="2020" name="Phytopathology">
        <title>Genome Sequence Resources of Colletotrichum truncatum, C. plurivorum, C. musicola, and C. sojae: Four Species Pathogenic to Soybean (Glycine max).</title>
        <authorList>
            <person name="Rogerio F."/>
            <person name="Boufleur T.R."/>
            <person name="Ciampi-Guillardi M."/>
            <person name="Sukno S.A."/>
            <person name="Thon M.R."/>
            <person name="Massola Junior N.S."/>
            <person name="Baroncelli R."/>
        </authorList>
    </citation>
    <scope>NUCLEOTIDE SEQUENCE</scope>
    <source>
        <strain evidence="8">LFN0074</strain>
    </source>
</reference>
<dbReference type="GO" id="GO:0008270">
    <property type="term" value="F:zinc ion binding"/>
    <property type="evidence" value="ECO:0007669"/>
    <property type="project" value="InterPro"/>
</dbReference>
<dbReference type="Pfam" id="PF04082">
    <property type="entry name" value="Fungal_trans"/>
    <property type="match status" value="1"/>
</dbReference>
<evidence type="ECO:0000256" key="2">
    <source>
        <dbReference type="ARBA" id="ARBA00022723"/>
    </source>
</evidence>
<keyword evidence="5" id="KW-0326">Glycosidase</keyword>
<dbReference type="PROSITE" id="PS50048">
    <property type="entry name" value="ZN2_CY6_FUNGAL_2"/>
    <property type="match status" value="1"/>
</dbReference>
<dbReference type="OrthoDB" id="2283488at2759"/>
<dbReference type="GO" id="GO:0006351">
    <property type="term" value="P:DNA-templated transcription"/>
    <property type="evidence" value="ECO:0007669"/>
    <property type="project" value="InterPro"/>
</dbReference>
<proteinExistence type="inferred from homology"/>
<dbReference type="Pfam" id="PF04616">
    <property type="entry name" value="Glyco_hydro_43"/>
    <property type="match status" value="1"/>
</dbReference>
<evidence type="ECO:0000256" key="3">
    <source>
        <dbReference type="ARBA" id="ARBA00022801"/>
    </source>
</evidence>
<dbReference type="InterPro" id="IPR001138">
    <property type="entry name" value="Zn2Cys6_DnaBD"/>
</dbReference>
<dbReference type="InterPro" id="IPR007219">
    <property type="entry name" value="XnlR_reg_dom"/>
</dbReference>
<evidence type="ECO:0000256" key="4">
    <source>
        <dbReference type="ARBA" id="ARBA00023242"/>
    </source>
</evidence>
<dbReference type="GO" id="GO:0003677">
    <property type="term" value="F:DNA binding"/>
    <property type="evidence" value="ECO:0007669"/>
    <property type="project" value="InterPro"/>
</dbReference>
<gene>
    <name evidence="8" type="ORF">CMUS01_14399</name>
</gene>
<dbReference type="CDD" id="cd00067">
    <property type="entry name" value="GAL4"/>
    <property type="match status" value="1"/>
</dbReference>
<feature type="domain" description="Zn(2)-C6 fungal-type" evidence="7">
    <location>
        <begin position="5"/>
        <end position="35"/>
    </location>
</feature>
<keyword evidence="4" id="KW-0539">Nucleus</keyword>
<organism evidence="8 9">
    <name type="scientific">Colletotrichum musicola</name>
    <dbReference type="NCBI Taxonomy" id="2175873"/>
    <lineage>
        <taxon>Eukaryota</taxon>
        <taxon>Fungi</taxon>
        <taxon>Dikarya</taxon>
        <taxon>Ascomycota</taxon>
        <taxon>Pezizomycotina</taxon>
        <taxon>Sordariomycetes</taxon>
        <taxon>Hypocreomycetidae</taxon>
        <taxon>Glomerellales</taxon>
        <taxon>Glomerellaceae</taxon>
        <taxon>Colletotrichum</taxon>
        <taxon>Colletotrichum orchidearum species complex</taxon>
    </lineage>
</organism>
<dbReference type="GO" id="GO:0000981">
    <property type="term" value="F:DNA-binding transcription factor activity, RNA polymerase II-specific"/>
    <property type="evidence" value="ECO:0007669"/>
    <property type="project" value="InterPro"/>
</dbReference>
<evidence type="ECO:0000313" key="9">
    <source>
        <dbReference type="Proteomes" id="UP000639643"/>
    </source>
</evidence>
<keyword evidence="2" id="KW-0479">Metal-binding</keyword>